<dbReference type="Pfam" id="PF07690">
    <property type="entry name" value="MFS_1"/>
    <property type="match status" value="1"/>
</dbReference>
<dbReference type="InterPro" id="IPR011701">
    <property type="entry name" value="MFS"/>
</dbReference>
<evidence type="ECO:0000256" key="4">
    <source>
        <dbReference type="ARBA" id="ARBA00022989"/>
    </source>
</evidence>
<feature type="domain" description="Major facilitator superfamily (MFS) profile" evidence="7">
    <location>
        <begin position="1"/>
        <end position="373"/>
    </location>
</feature>
<dbReference type="GO" id="GO:0005886">
    <property type="term" value="C:plasma membrane"/>
    <property type="evidence" value="ECO:0007669"/>
    <property type="project" value="UniProtKB-SubCell"/>
</dbReference>
<evidence type="ECO:0000256" key="1">
    <source>
        <dbReference type="ARBA" id="ARBA00004651"/>
    </source>
</evidence>
<accession>A0A151AJ81</accession>
<reference evidence="8 9" key="1">
    <citation type="submission" date="2016-02" db="EMBL/GenBank/DDBJ databases">
        <title>Genome sequence of Halalkalicoccus paucihalophilus DSM 24557.</title>
        <authorList>
            <person name="Poehlein A."/>
            <person name="Daniel R."/>
        </authorList>
    </citation>
    <scope>NUCLEOTIDE SEQUENCE [LARGE SCALE GENOMIC DNA]</scope>
    <source>
        <strain evidence="8 9">DSM 24557</strain>
    </source>
</reference>
<feature type="transmembrane region" description="Helical" evidence="6">
    <location>
        <begin position="84"/>
        <end position="106"/>
    </location>
</feature>
<dbReference type="PROSITE" id="PS50850">
    <property type="entry name" value="MFS"/>
    <property type="match status" value="1"/>
</dbReference>
<keyword evidence="9" id="KW-1185">Reference proteome</keyword>
<keyword evidence="5 6" id="KW-0472">Membrane</keyword>
<evidence type="ECO:0000259" key="7">
    <source>
        <dbReference type="PROSITE" id="PS50850"/>
    </source>
</evidence>
<dbReference type="GO" id="GO:0022857">
    <property type="term" value="F:transmembrane transporter activity"/>
    <property type="evidence" value="ECO:0007669"/>
    <property type="project" value="InterPro"/>
</dbReference>
<feature type="transmembrane region" description="Helical" evidence="6">
    <location>
        <begin position="256"/>
        <end position="276"/>
    </location>
</feature>
<keyword evidence="3 6" id="KW-0812">Transmembrane</keyword>
<dbReference type="SUPFAM" id="SSF103473">
    <property type="entry name" value="MFS general substrate transporter"/>
    <property type="match status" value="1"/>
</dbReference>
<evidence type="ECO:0000256" key="3">
    <source>
        <dbReference type="ARBA" id="ARBA00022692"/>
    </source>
</evidence>
<dbReference type="PANTHER" id="PTHR43124:SF3">
    <property type="entry name" value="CHLORAMPHENICOL EFFLUX PUMP RV0191"/>
    <property type="match status" value="1"/>
</dbReference>
<evidence type="ECO:0000256" key="2">
    <source>
        <dbReference type="ARBA" id="ARBA00022475"/>
    </source>
</evidence>
<dbReference type="EMBL" id="LTAZ01000001">
    <property type="protein sequence ID" value="KYH27719.1"/>
    <property type="molecule type" value="Genomic_DNA"/>
</dbReference>
<evidence type="ECO:0000313" key="9">
    <source>
        <dbReference type="Proteomes" id="UP000075321"/>
    </source>
</evidence>
<gene>
    <name evidence="8" type="primary">nepI</name>
    <name evidence="8" type="ORF">HAPAU_03870</name>
</gene>
<evidence type="ECO:0000313" key="8">
    <source>
        <dbReference type="EMBL" id="KYH27719.1"/>
    </source>
</evidence>
<dbReference type="Gene3D" id="1.20.1250.20">
    <property type="entry name" value="MFS general substrate transporter like domains"/>
    <property type="match status" value="1"/>
</dbReference>
<feature type="transmembrane region" description="Helical" evidence="6">
    <location>
        <begin position="20"/>
        <end position="39"/>
    </location>
</feature>
<dbReference type="Proteomes" id="UP000075321">
    <property type="component" value="Unassembled WGS sequence"/>
</dbReference>
<proteinExistence type="predicted"/>
<organism evidence="8 9">
    <name type="scientific">Halalkalicoccus paucihalophilus</name>
    <dbReference type="NCBI Taxonomy" id="1008153"/>
    <lineage>
        <taxon>Archaea</taxon>
        <taxon>Methanobacteriati</taxon>
        <taxon>Methanobacteriota</taxon>
        <taxon>Stenosarchaea group</taxon>
        <taxon>Halobacteria</taxon>
        <taxon>Halobacteriales</taxon>
        <taxon>Halococcaceae</taxon>
        <taxon>Halalkalicoccus</taxon>
    </lineage>
</organism>
<dbReference type="PANTHER" id="PTHR43124">
    <property type="entry name" value="PURINE EFFLUX PUMP PBUE"/>
    <property type="match status" value="1"/>
</dbReference>
<feature type="transmembrane region" description="Helical" evidence="6">
    <location>
        <begin position="118"/>
        <end position="140"/>
    </location>
</feature>
<feature type="transmembrane region" description="Helical" evidence="6">
    <location>
        <begin position="282"/>
        <end position="304"/>
    </location>
</feature>
<dbReference type="InterPro" id="IPR050189">
    <property type="entry name" value="MFS_Efflux_Transporters"/>
</dbReference>
<evidence type="ECO:0000256" key="5">
    <source>
        <dbReference type="ARBA" id="ARBA00023136"/>
    </source>
</evidence>
<dbReference type="AlphaFoldDB" id="A0A151AJ81"/>
<feature type="transmembrane region" description="Helical" evidence="6">
    <location>
        <begin position="146"/>
        <end position="166"/>
    </location>
</feature>
<keyword evidence="2" id="KW-1003">Cell membrane</keyword>
<dbReference type="OrthoDB" id="200998at2157"/>
<comment type="subcellular location">
    <subcellularLocation>
        <location evidence="1">Cell membrane</location>
        <topology evidence="1">Multi-pass membrane protein</topology>
    </subcellularLocation>
</comment>
<dbReference type="InterPro" id="IPR036259">
    <property type="entry name" value="MFS_trans_sf"/>
</dbReference>
<feature type="transmembrane region" description="Helical" evidence="6">
    <location>
        <begin position="316"/>
        <end position="336"/>
    </location>
</feature>
<keyword evidence="4 6" id="KW-1133">Transmembrane helix</keyword>
<name>A0A151AJ81_9EURY</name>
<protein>
    <submittedName>
        <fullName evidence="8">Purine ribonucleoside efflux pump NepI</fullName>
    </submittedName>
</protein>
<dbReference type="InterPro" id="IPR020846">
    <property type="entry name" value="MFS_dom"/>
</dbReference>
<feature type="transmembrane region" description="Helical" evidence="6">
    <location>
        <begin position="187"/>
        <end position="206"/>
    </location>
</feature>
<dbReference type="PATRIC" id="fig|1008153.3.peg.391"/>
<comment type="caution">
    <text evidence="8">The sequence shown here is derived from an EMBL/GenBank/DDBJ whole genome shotgun (WGS) entry which is preliminary data.</text>
</comment>
<feature type="transmembrane region" description="Helical" evidence="6">
    <location>
        <begin position="226"/>
        <end position="244"/>
    </location>
</feature>
<feature type="transmembrane region" description="Helical" evidence="6">
    <location>
        <begin position="60"/>
        <end position="78"/>
    </location>
</feature>
<sequence>MAFLVNLVRVVYAPLVEPLQAAFSVGPGTIGLVVTLVWTGSALPRIPIGYLLTVIPRHRVVLLAGVTLTLSSLLATFANSVLTLALGAFLIGTATSGYFVAANPLISELYTGQIGRMLGIHGAVIQVAAVIAAPLVTLALLVSWRLVFALIGFGALVATAVLYRTAKRTEFPAASGVDRDFLGAIRAEWRLIAVGVLVFGATSFLWQGLFNFYPSYMETARGFDPGLARNLLTVAFAAGVPAFWISGRLVDRLPALPYLLAVIGSFIVCVLLLTVTEGLVGIVLLSAVMGYVIHSMFPAADTFLLSSFPDEHRGGAYATFSGGMMFGQALGSWFVGELVESGIAYDRVFQGLALALAALVGAVTLLGVAGRLPAATEV</sequence>
<evidence type="ECO:0000256" key="6">
    <source>
        <dbReference type="SAM" id="Phobius"/>
    </source>
</evidence>
<feature type="transmembrane region" description="Helical" evidence="6">
    <location>
        <begin position="348"/>
        <end position="369"/>
    </location>
</feature>